<dbReference type="CDD" id="cd00190">
    <property type="entry name" value="Tryp_SPc"/>
    <property type="match status" value="1"/>
</dbReference>
<proteinExistence type="predicted"/>
<dbReference type="GO" id="GO:0004252">
    <property type="term" value="F:serine-type endopeptidase activity"/>
    <property type="evidence" value="ECO:0007669"/>
    <property type="project" value="InterPro"/>
</dbReference>
<keyword evidence="3 5" id="KW-0720">Serine protease</keyword>
<sequence length="276" mass="27431">MAGKMYNQAFKMAIKSLLTAALVAPAAVFGAAIPPTEAGTSSILIVGGEAASAGDFPFIVSLQVSGSHFCGGSLVNANTVVTAGHCGVAYSASRVSVRAGSLNRNSGGTLVSVSSIKTYSGFNSNTLDGDVSIIKLATSIPTSSTIGYATLAASGSDPAAGTTLTVAGWGTTSEGGSTLPTALRKVSVPVVARSTCASQYQSIDPSYSITTNMFCAGLTAGGKDSCQGDSGGPIVDSSKTLVGLVSWGEGCAEPNAPGVYTRVGSSVIRSFITSNS</sequence>
<dbReference type="InterPro" id="IPR001314">
    <property type="entry name" value="Peptidase_S1A"/>
</dbReference>
<evidence type="ECO:0000256" key="1">
    <source>
        <dbReference type="ARBA" id="ARBA00022670"/>
    </source>
</evidence>
<dbReference type="SUPFAM" id="SSF50494">
    <property type="entry name" value="Trypsin-like serine proteases"/>
    <property type="match status" value="1"/>
</dbReference>
<dbReference type="Pfam" id="PF00089">
    <property type="entry name" value="Trypsin"/>
    <property type="match status" value="1"/>
</dbReference>
<name>A0A9W9C8P1_9PLEO</name>
<dbReference type="PROSITE" id="PS50240">
    <property type="entry name" value="TRYPSIN_DOM"/>
    <property type="match status" value="1"/>
</dbReference>
<dbReference type="InterPro" id="IPR033116">
    <property type="entry name" value="TRYPSIN_SER"/>
</dbReference>
<dbReference type="SMART" id="SM00020">
    <property type="entry name" value="Tryp_SPc"/>
    <property type="match status" value="1"/>
</dbReference>
<evidence type="ECO:0000313" key="9">
    <source>
        <dbReference type="Proteomes" id="UP001140513"/>
    </source>
</evidence>
<dbReference type="AlphaFoldDB" id="A0A9W9C8P1"/>
<keyword evidence="6" id="KW-0732">Signal</keyword>
<dbReference type="PRINTS" id="PR00722">
    <property type="entry name" value="CHYMOTRYPSIN"/>
</dbReference>
<dbReference type="Gene3D" id="2.40.10.10">
    <property type="entry name" value="Trypsin-like serine proteases"/>
    <property type="match status" value="2"/>
</dbReference>
<evidence type="ECO:0000313" key="8">
    <source>
        <dbReference type="EMBL" id="KAJ4349939.1"/>
    </source>
</evidence>
<feature type="signal peptide" evidence="6">
    <location>
        <begin position="1"/>
        <end position="38"/>
    </location>
</feature>
<dbReference type="PROSITE" id="PS00135">
    <property type="entry name" value="TRYPSIN_SER"/>
    <property type="match status" value="1"/>
</dbReference>
<dbReference type="FunFam" id="2.40.10.10:FF:000077">
    <property type="entry name" value="Predicted protein"/>
    <property type="match status" value="1"/>
</dbReference>
<keyword evidence="9" id="KW-1185">Reference proteome</keyword>
<feature type="chain" id="PRO_5040987985" description="Peptidase S1 domain-containing protein" evidence="6">
    <location>
        <begin position="39"/>
        <end position="276"/>
    </location>
</feature>
<evidence type="ECO:0000256" key="6">
    <source>
        <dbReference type="SAM" id="SignalP"/>
    </source>
</evidence>
<gene>
    <name evidence="8" type="ORF">N0V89_008559</name>
</gene>
<dbReference type="GO" id="GO:0006508">
    <property type="term" value="P:proteolysis"/>
    <property type="evidence" value="ECO:0007669"/>
    <property type="project" value="UniProtKB-KW"/>
</dbReference>
<dbReference type="PANTHER" id="PTHR24252">
    <property type="entry name" value="ACROSIN-RELATED"/>
    <property type="match status" value="1"/>
</dbReference>
<feature type="domain" description="Peptidase S1" evidence="7">
    <location>
        <begin position="45"/>
        <end position="276"/>
    </location>
</feature>
<accession>A0A9W9C8P1</accession>
<evidence type="ECO:0000256" key="2">
    <source>
        <dbReference type="ARBA" id="ARBA00022801"/>
    </source>
</evidence>
<dbReference type="EMBL" id="JAPEUX010000006">
    <property type="protein sequence ID" value="KAJ4349939.1"/>
    <property type="molecule type" value="Genomic_DNA"/>
</dbReference>
<dbReference type="PANTHER" id="PTHR24252:SF7">
    <property type="entry name" value="HYALIN"/>
    <property type="match status" value="1"/>
</dbReference>
<evidence type="ECO:0000256" key="3">
    <source>
        <dbReference type="ARBA" id="ARBA00022825"/>
    </source>
</evidence>
<keyword evidence="2 5" id="KW-0378">Hydrolase</keyword>
<dbReference type="InterPro" id="IPR043504">
    <property type="entry name" value="Peptidase_S1_PA_chymotrypsin"/>
</dbReference>
<reference evidence="8" key="1">
    <citation type="submission" date="2022-10" db="EMBL/GenBank/DDBJ databases">
        <title>Tapping the CABI collections for fungal endophytes: first genome assemblies for Collariella, Neodidymelliopsis, Ascochyta clinopodiicola, Didymella pomorum, Didymosphaeria variabile, Neocosmospora piperis and Neocucurbitaria cava.</title>
        <authorList>
            <person name="Hill R."/>
        </authorList>
    </citation>
    <scope>NUCLEOTIDE SEQUENCE</scope>
    <source>
        <strain evidence="8">IMI 356815</strain>
    </source>
</reference>
<protein>
    <recommendedName>
        <fullName evidence="7">Peptidase S1 domain-containing protein</fullName>
    </recommendedName>
</protein>
<dbReference type="InterPro" id="IPR018114">
    <property type="entry name" value="TRYPSIN_HIS"/>
</dbReference>
<evidence type="ECO:0000256" key="4">
    <source>
        <dbReference type="ARBA" id="ARBA00023157"/>
    </source>
</evidence>
<dbReference type="OrthoDB" id="6380398at2759"/>
<dbReference type="GeneID" id="80912089"/>
<comment type="caution">
    <text evidence="8">The sequence shown here is derived from an EMBL/GenBank/DDBJ whole genome shotgun (WGS) entry which is preliminary data.</text>
</comment>
<dbReference type="Proteomes" id="UP001140513">
    <property type="component" value="Unassembled WGS sequence"/>
</dbReference>
<evidence type="ECO:0000259" key="7">
    <source>
        <dbReference type="PROSITE" id="PS50240"/>
    </source>
</evidence>
<dbReference type="InterPro" id="IPR001254">
    <property type="entry name" value="Trypsin_dom"/>
</dbReference>
<dbReference type="PROSITE" id="PS00134">
    <property type="entry name" value="TRYPSIN_HIS"/>
    <property type="match status" value="1"/>
</dbReference>
<organism evidence="8 9">
    <name type="scientific">Didymosphaeria variabile</name>
    <dbReference type="NCBI Taxonomy" id="1932322"/>
    <lineage>
        <taxon>Eukaryota</taxon>
        <taxon>Fungi</taxon>
        <taxon>Dikarya</taxon>
        <taxon>Ascomycota</taxon>
        <taxon>Pezizomycotina</taxon>
        <taxon>Dothideomycetes</taxon>
        <taxon>Pleosporomycetidae</taxon>
        <taxon>Pleosporales</taxon>
        <taxon>Massarineae</taxon>
        <taxon>Didymosphaeriaceae</taxon>
        <taxon>Didymosphaeria</taxon>
    </lineage>
</organism>
<keyword evidence="4" id="KW-1015">Disulfide bond</keyword>
<dbReference type="RefSeq" id="XP_056068869.1">
    <property type="nucleotide sequence ID" value="XM_056217313.1"/>
</dbReference>
<dbReference type="InterPro" id="IPR009003">
    <property type="entry name" value="Peptidase_S1_PA"/>
</dbReference>
<keyword evidence="1 5" id="KW-0645">Protease</keyword>
<evidence type="ECO:0000256" key="5">
    <source>
        <dbReference type="RuleBase" id="RU363034"/>
    </source>
</evidence>